<dbReference type="SUPFAM" id="SSF48264">
    <property type="entry name" value="Cytochrome P450"/>
    <property type="match status" value="1"/>
</dbReference>
<accession>A0AA40B701</accession>
<dbReference type="GO" id="GO:0005506">
    <property type="term" value="F:iron ion binding"/>
    <property type="evidence" value="ECO:0007669"/>
    <property type="project" value="InterPro"/>
</dbReference>
<name>A0AA40B701_9PEZI</name>
<protein>
    <recommendedName>
        <fullName evidence="3">Cytochrome P450</fullName>
    </recommendedName>
</protein>
<dbReference type="EMBL" id="JAUIRO010000002">
    <property type="protein sequence ID" value="KAK0728747.1"/>
    <property type="molecule type" value="Genomic_DNA"/>
</dbReference>
<sequence length="101" mass="11661">PIVRTNPYELHIRDPDFYDELYASNQRLDKYRYGFSTVPHELHRLRRGAINPFFSVQSVTQLEPLILAKADKLCARFHALASTAEVVRINAAFIALTLYII</sequence>
<dbReference type="GeneID" id="85330892"/>
<dbReference type="GO" id="GO:0004497">
    <property type="term" value="F:monooxygenase activity"/>
    <property type="evidence" value="ECO:0007669"/>
    <property type="project" value="InterPro"/>
</dbReference>
<comment type="caution">
    <text evidence="1">The sequence shown here is derived from an EMBL/GenBank/DDBJ whole genome shotgun (WGS) entry which is preliminary data.</text>
</comment>
<evidence type="ECO:0000313" key="2">
    <source>
        <dbReference type="Proteomes" id="UP001172101"/>
    </source>
</evidence>
<feature type="non-terminal residue" evidence="1">
    <location>
        <position position="101"/>
    </location>
</feature>
<dbReference type="AlphaFoldDB" id="A0AA40B701"/>
<dbReference type="GO" id="GO:0016705">
    <property type="term" value="F:oxidoreductase activity, acting on paired donors, with incorporation or reduction of molecular oxygen"/>
    <property type="evidence" value="ECO:0007669"/>
    <property type="project" value="InterPro"/>
</dbReference>
<reference evidence="1" key="1">
    <citation type="submission" date="2023-06" db="EMBL/GenBank/DDBJ databases">
        <title>Genome-scale phylogeny and comparative genomics of the fungal order Sordariales.</title>
        <authorList>
            <consortium name="Lawrence Berkeley National Laboratory"/>
            <person name="Hensen N."/>
            <person name="Bonometti L."/>
            <person name="Westerberg I."/>
            <person name="Brannstrom I.O."/>
            <person name="Guillou S."/>
            <person name="Cros-Aarteil S."/>
            <person name="Calhoun S."/>
            <person name="Haridas S."/>
            <person name="Kuo A."/>
            <person name="Mondo S."/>
            <person name="Pangilinan J."/>
            <person name="Riley R."/>
            <person name="LaButti K."/>
            <person name="Andreopoulos B."/>
            <person name="Lipzen A."/>
            <person name="Chen C."/>
            <person name="Yanf M."/>
            <person name="Daum C."/>
            <person name="Ng V."/>
            <person name="Clum A."/>
            <person name="Steindorff A."/>
            <person name="Ohm R."/>
            <person name="Martin F."/>
            <person name="Silar P."/>
            <person name="Natvig D."/>
            <person name="Lalanne C."/>
            <person name="Gautier V."/>
            <person name="Ament-velasquez S.L."/>
            <person name="Kruys A."/>
            <person name="Hutchinson M.I."/>
            <person name="Powell A.J."/>
            <person name="Barry K."/>
            <person name="Miller A.N."/>
            <person name="Grigoriev I.V."/>
            <person name="Debuchy R."/>
            <person name="Gladieux P."/>
            <person name="Thoren M.H."/>
            <person name="Johannesson H."/>
        </authorList>
    </citation>
    <scope>NUCLEOTIDE SEQUENCE</scope>
    <source>
        <strain evidence="1">SMH2392-1A</strain>
    </source>
</reference>
<gene>
    <name evidence="1" type="ORF">B0T26DRAFT_849369</name>
</gene>
<organism evidence="1 2">
    <name type="scientific">Lasiosphaeria miniovina</name>
    <dbReference type="NCBI Taxonomy" id="1954250"/>
    <lineage>
        <taxon>Eukaryota</taxon>
        <taxon>Fungi</taxon>
        <taxon>Dikarya</taxon>
        <taxon>Ascomycota</taxon>
        <taxon>Pezizomycotina</taxon>
        <taxon>Sordariomycetes</taxon>
        <taxon>Sordariomycetidae</taxon>
        <taxon>Sordariales</taxon>
        <taxon>Lasiosphaeriaceae</taxon>
        <taxon>Lasiosphaeria</taxon>
    </lineage>
</organism>
<evidence type="ECO:0000313" key="1">
    <source>
        <dbReference type="EMBL" id="KAK0728747.1"/>
    </source>
</evidence>
<dbReference type="InterPro" id="IPR036396">
    <property type="entry name" value="Cyt_P450_sf"/>
</dbReference>
<proteinExistence type="predicted"/>
<evidence type="ECO:0008006" key="3">
    <source>
        <dbReference type="Google" id="ProtNLM"/>
    </source>
</evidence>
<dbReference type="GO" id="GO:0020037">
    <property type="term" value="F:heme binding"/>
    <property type="evidence" value="ECO:0007669"/>
    <property type="project" value="InterPro"/>
</dbReference>
<keyword evidence="2" id="KW-1185">Reference proteome</keyword>
<dbReference type="Proteomes" id="UP001172101">
    <property type="component" value="Unassembled WGS sequence"/>
</dbReference>
<dbReference type="RefSeq" id="XP_060301602.1">
    <property type="nucleotide sequence ID" value="XM_060447622.1"/>
</dbReference>
<dbReference type="Gene3D" id="1.10.630.10">
    <property type="entry name" value="Cytochrome P450"/>
    <property type="match status" value="1"/>
</dbReference>